<dbReference type="GO" id="GO:0003677">
    <property type="term" value="F:DNA binding"/>
    <property type="evidence" value="ECO:0007669"/>
    <property type="project" value="InterPro"/>
</dbReference>
<dbReference type="InterPro" id="IPR027417">
    <property type="entry name" value="P-loop_NTPase"/>
</dbReference>
<proteinExistence type="inferred from homology"/>
<organism evidence="9 10">
    <name type="scientific">Candidatus Shapirobacteria bacterium CG10_big_fil_rev_8_21_14_0_10_38_14</name>
    <dbReference type="NCBI Taxonomy" id="1974483"/>
    <lineage>
        <taxon>Bacteria</taxon>
        <taxon>Candidatus Shapironibacteriota</taxon>
    </lineage>
</organism>
<dbReference type="InterPro" id="IPR008921">
    <property type="entry name" value="DNA_pol3_clamp-load_cplx_C"/>
</dbReference>
<evidence type="ECO:0000256" key="7">
    <source>
        <dbReference type="ARBA" id="ARBA00049244"/>
    </source>
</evidence>
<evidence type="ECO:0000256" key="3">
    <source>
        <dbReference type="ARBA" id="ARBA00022695"/>
    </source>
</evidence>
<evidence type="ECO:0000256" key="5">
    <source>
        <dbReference type="ARBA" id="ARBA00022932"/>
    </source>
</evidence>
<comment type="similarity">
    <text evidence="6">Belongs to the DNA polymerase HolA subunit family.</text>
</comment>
<evidence type="ECO:0000256" key="2">
    <source>
        <dbReference type="ARBA" id="ARBA00022679"/>
    </source>
</evidence>
<evidence type="ECO:0000256" key="4">
    <source>
        <dbReference type="ARBA" id="ARBA00022705"/>
    </source>
</evidence>
<keyword evidence="5" id="KW-0239">DNA-directed DNA polymerase</keyword>
<protein>
    <recommendedName>
        <fullName evidence="1">DNA-directed DNA polymerase</fullName>
        <ecNumber evidence="1">2.7.7.7</ecNumber>
    </recommendedName>
</protein>
<keyword evidence="4" id="KW-0235">DNA replication</keyword>
<evidence type="ECO:0000256" key="1">
    <source>
        <dbReference type="ARBA" id="ARBA00012417"/>
    </source>
</evidence>
<dbReference type="AlphaFoldDB" id="A0A2M8L5E0"/>
<evidence type="ECO:0000313" key="10">
    <source>
        <dbReference type="Proteomes" id="UP000229500"/>
    </source>
</evidence>
<dbReference type="PANTHER" id="PTHR34388">
    <property type="entry name" value="DNA POLYMERASE III SUBUNIT DELTA"/>
    <property type="match status" value="1"/>
</dbReference>
<gene>
    <name evidence="9" type="ORF">COU96_01700</name>
</gene>
<keyword evidence="2" id="KW-0808">Transferase</keyword>
<dbReference type="SUPFAM" id="SSF48019">
    <property type="entry name" value="post-AAA+ oligomerization domain-like"/>
    <property type="match status" value="1"/>
</dbReference>
<accession>A0A2M8L5E0</accession>
<dbReference type="Gene3D" id="3.40.50.300">
    <property type="entry name" value="P-loop containing nucleotide triphosphate hydrolases"/>
    <property type="match status" value="1"/>
</dbReference>
<sequence>MLIFHGENIVASRQKLIDKLKRFQGETIRLEGEKINLTQLKQALETQSLFGQEKLVVVENLFSRPTSKAKENFLHYIKENKPPNLVVWERKTIDGRVLVSFKFAQIEKFVVSAIIFKFLDSLSPQNKKNSLFLMHQCLKKDAPEMVFYMLSRQIRNLIIAADLGEKGLERMAPWQKGKFIRQAKNFSLQQLLNFYKKLSEIDWQQKTGRATIPLASQLDLLLASL</sequence>
<feature type="domain" description="DNA polymerase III delta subunit-like C-terminal" evidence="8">
    <location>
        <begin position="115"/>
        <end position="218"/>
    </location>
</feature>
<name>A0A2M8L5E0_9BACT</name>
<dbReference type="InterPro" id="IPR048466">
    <property type="entry name" value="DNA_pol3_delta-like_C"/>
</dbReference>
<dbReference type="EC" id="2.7.7.7" evidence="1"/>
<dbReference type="Proteomes" id="UP000229500">
    <property type="component" value="Unassembled WGS sequence"/>
</dbReference>
<dbReference type="GO" id="GO:0003887">
    <property type="term" value="F:DNA-directed DNA polymerase activity"/>
    <property type="evidence" value="ECO:0007669"/>
    <property type="project" value="UniProtKB-KW"/>
</dbReference>
<evidence type="ECO:0000256" key="6">
    <source>
        <dbReference type="ARBA" id="ARBA00034754"/>
    </source>
</evidence>
<dbReference type="GO" id="GO:0006261">
    <property type="term" value="P:DNA-templated DNA replication"/>
    <property type="evidence" value="ECO:0007669"/>
    <property type="project" value="TreeGrafter"/>
</dbReference>
<comment type="caution">
    <text evidence="9">The sequence shown here is derived from an EMBL/GenBank/DDBJ whole genome shotgun (WGS) entry which is preliminary data.</text>
</comment>
<evidence type="ECO:0000313" key="9">
    <source>
        <dbReference type="EMBL" id="PJE69055.1"/>
    </source>
</evidence>
<dbReference type="Gene3D" id="1.20.272.10">
    <property type="match status" value="1"/>
</dbReference>
<dbReference type="Pfam" id="PF21694">
    <property type="entry name" value="DNA_pol3_delta_C"/>
    <property type="match status" value="1"/>
</dbReference>
<dbReference type="EMBL" id="PFEL01000065">
    <property type="protein sequence ID" value="PJE69055.1"/>
    <property type="molecule type" value="Genomic_DNA"/>
</dbReference>
<reference evidence="10" key="1">
    <citation type="submission" date="2017-09" db="EMBL/GenBank/DDBJ databases">
        <title>Depth-based differentiation of microbial function through sediment-hosted aquifers and enrichment of novel symbionts in the deep terrestrial subsurface.</title>
        <authorList>
            <person name="Probst A.J."/>
            <person name="Ladd B."/>
            <person name="Jarett J.K."/>
            <person name="Geller-Mcgrath D.E."/>
            <person name="Sieber C.M.K."/>
            <person name="Emerson J.B."/>
            <person name="Anantharaman K."/>
            <person name="Thomas B.C."/>
            <person name="Malmstrom R."/>
            <person name="Stieglmeier M."/>
            <person name="Klingl A."/>
            <person name="Woyke T."/>
            <person name="Ryan C.M."/>
            <person name="Banfield J.F."/>
        </authorList>
    </citation>
    <scope>NUCLEOTIDE SEQUENCE [LARGE SCALE GENOMIC DNA]</scope>
</reference>
<comment type="catalytic activity">
    <reaction evidence="7">
        <text>DNA(n) + a 2'-deoxyribonucleoside 5'-triphosphate = DNA(n+1) + diphosphate</text>
        <dbReference type="Rhea" id="RHEA:22508"/>
        <dbReference type="Rhea" id="RHEA-COMP:17339"/>
        <dbReference type="Rhea" id="RHEA-COMP:17340"/>
        <dbReference type="ChEBI" id="CHEBI:33019"/>
        <dbReference type="ChEBI" id="CHEBI:61560"/>
        <dbReference type="ChEBI" id="CHEBI:173112"/>
        <dbReference type="EC" id="2.7.7.7"/>
    </reaction>
</comment>
<evidence type="ECO:0000259" key="8">
    <source>
        <dbReference type="Pfam" id="PF21694"/>
    </source>
</evidence>
<dbReference type="PANTHER" id="PTHR34388:SF1">
    <property type="entry name" value="DNA POLYMERASE III SUBUNIT DELTA"/>
    <property type="match status" value="1"/>
</dbReference>
<keyword evidence="3" id="KW-0548">Nucleotidyltransferase</keyword>
<dbReference type="InterPro" id="IPR005790">
    <property type="entry name" value="DNA_polIII_delta"/>
</dbReference>
<dbReference type="GO" id="GO:0009360">
    <property type="term" value="C:DNA polymerase III complex"/>
    <property type="evidence" value="ECO:0007669"/>
    <property type="project" value="TreeGrafter"/>
</dbReference>